<dbReference type="EMBL" id="OA882232">
    <property type="protein sequence ID" value="CAD7274004.1"/>
    <property type="molecule type" value="Genomic_DNA"/>
</dbReference>
<evidence type="ECO:0000313" key="3">
    <source>
        <dbReference type="Proteomes" id="UP000678499"/>
    </source>
</evidence>
<reference evidence="2" key="1">
    <citation type="submission" date="2020-11" db="EMBL/GenBank/DDBJ databases">
        <authorList>
            <person name="Tran Van P."/>
        </authorList>
    </citation>
    <scope>NUCLEOTIDE SEQUENCE</scope>
</reference>
<keyword evidence="3" id="KW-1185">Reference proteome</keyword>
<name>A0A7R9BHT1_9CRUS</name>
<proteinExistence type="predicted"/>
<protein>
    <submittedName>
        <fullName evidence="2">Uncharacterized protein</fullName>
    </submittedName>
</protein>
<organism evidence="2">
    <name type="scientific">Notodromas monacha</name>
    <dbReference type="NCBI Taxonomy" id="399045"/>
    <lineage>
        <taxon>Eukaryota</taxon>
        <taxon>Metazoa</taxon>
        <taxon>Ecdysozoa</taxon>
        <taxon>Arthropoda</taxon>
        <taxon>Crustacea</taxon>
        <taxon>Oligostraca</taxon>
        <taxon>Ostracoda</taxon>
        <taxon>Podocopa</taxon>
        <taxon>Podocopida</taxon>
        <taxon>Cypridocopina</taxon>
        <taxon>Cypridoidea</taxon>
        <taxon>Cyprididae</taxon>
        <taxon>Notodromas</taxon>
    </lineage>
</organism>
<feature type="compositionally biased region" description="Acidic residues" evidence="1">
    <location>
        <begin position="178"/>
        <end position="189"/>
    </location>
</feature>
<feature type="region of interest" description="Disordered" evidence="1">
    <location>
        <begin position="177"/>
        <end position="210"/>
    </location>
</feature>
<accession>A0A7R9BHT1</accession>
<dbReference type="Proteomes" id="UP000678499">
    <property type="component" value="Unassembled WGS sequence"/>
</dbReference>
<dbReference type="EMBL" id="CAJPEX010000195">
    <property type="protein sequence ID" value="CAG0914156.1"/>
    <property type="molecule type" value="Genomic_DNA"/>
</dbReference>
<dbReference type="AlphaFoldDB" id="A0A7R9BHT1"/>
<evidence type="ECO:0000256" key="1">
    <source>
        <dbReference type="SAM" id="MobiDB-lite"/>
    </source>
</evidence>
<gene>
    <name evidence="2" type="ORF">NMOB1V02_LOCUS1864</name>
</gene>
<sequence>MSDTALGEATCEICSDHVAIKSREQPLKSLKSNETYVSLLSEYVAVECRKLTSENLVICDGCFDVLDSCTMLYLELHSRLILLRSRRRYPEFLTESGLSSVMLLDAPMPVAIRKPPLMEQNISPAVKSESKFIEKFHGSSTISDSSKFSVRFSPNGDSPVSDVIFPEAAQPLVVCDFPDPEETSDEPDTPESTKITLSSTKSHGVESAPFQNLVVRKREKNI</sequence>
<evidence type="ECO:0000313" key="2">
    <source>
        <dbReference type="EMBL" id="CAD7274004.1"/>
    </source>
</evidence>